<dbReference type="RefSeq" id="WP_204680358.1">
    <property type="nucleotide sequence ID" value="NZ_BSNR01000011.1"/>
</dbReference>
<evidence type="ECO:0000256" key="2">
    <source>
        <dbReference type="ARBA" id="ARBA00022729"/>
    </source>
</evidence>
<organism evidence="4 5">
    <name type="scientific">Dyella flava</name>
    <dbReference type="NCBI Taxonomy" id="1920170"/>
    <lineage>
        <taxon>Bacteria</taxon>
        <taxon>Pseudomonadati</taxon>
        <taxon>Pseudomonadota</taxon>
        <taxon>Gammaproteobacteria</taxon>
        <taxon>Lysobacterales</taxon>
        <taxon>Rhodanobacteraceae</taxon>
        <taxon>Dyella</taxon>
    </lineage>
</organism>
<proteinExistence type="inferred from homology"/>
<comment type="similarity">
    <text evidence="1">Belongs to the Skp family.</text>
</comment>
<sequence length="207" mass="21505">MRINPTLMALAVAALVGVPSAAVHAQTGGGDSAPLNGPVVPGVCYLSREQIFAQAKVGQAASLRLRQLAEQAQSEVDAERKPIDADVQAYRAKASSLTAEQRQSQEQALSQRLQGVQADQQTKARQLQATQAKALQQIAGEAQPVIASVYSSRKCGVLFDRNAVLGGNMTNDLTTAVIAGLDAKVTTISFNLEPAPAANTTGGTGTP</sequence>
<dbReference type="Gene3D" id="3.30.910.20">
    <property type="entry name" value="Skp domain"/>
    <property type="match status" value="1"/>
</dbReference>
<evidence type="ECO:0000256" key="1">
    <source>
        <dbReference type="ARBA" id="ARBA00009091"/>
    </source>
</evidence>
<comment type="caution">
    <text evidence="4">The sequence shown here is derived from an EMBL/GenBank/DDBJ whole genome shotgun (WGS) entry which is preliminary data.</text>
</comment>
<dbReference type="PANTHER" id="PTHR35089">
    <property type="entry name" value="CHAPERONE PROTEIN SKP"/>
    <property type="match status" value="1"/>
</dbReference>
<gene>
    <name evidence="4" type="ORF">ISP19_05510</name>
</gene>
<dbReference type="SMART" id="SM00935">
    <property type="entry name" value="OmpH"/>
    <property type="match status" value="1"/>
</dbReference>
<dbReference type="PANTHER" id="PTHR35089:SF1">
    <property type="entry name" value="CHAPERONE PROTEIN SKP"/>
    <property type="match status" value="1"/>
</dbReference>
<protein>
    <submittedName>
        <fullName evidence="4">OmpH family outer membrane protein</fullName>
    </submittedName>
</protein>
<dbReference type="SUPFAM" id="SSF111384">
    <property type="entry name" value="OmpH-like"/>
    <property type="match status" value="1"/>
</dbReference>
<feature type="chain" id="PRO_5045442559" evidence="3">
    <location>
        <begin position="26"/>
        <end position="207"/>
    </location>
</feature>
<keyword evidence="2 3" id="KW-0732">Signal</keyword>
<dbReference type="EMBL" id="JADIKE010000029">
    <property type="protein sequence ID" value="MBM7124831.1"/>
    <property type="molecule type" value="Genomic_DNA"/>
</dbReference>
<dbReference type="InterPro" id="IPR005632">
    <property type="entry name" value="Chaperone_Skp"/>
</dbReference>
<evidence type="ECO:0000313" key="4">
    <source>
        <dbReference type="EMBL" id="MBM7124831.1"/>
    </source>
</evidence>
<dbReference type="Proteomes" id="UP001430149">
    <property type="component" value="Unassembled WGS sequence"/>
</dbReference>
<dbReference type="Pfam" id="PF03938">
    <property type="entry name" value="OmpH"/>
    <property type="match status" value="1"/>
</dbReference>
<name>A0ABS2K101_9GAMM</name>
<dbReference type="InterPro" id="IPR024930">
    <property type="entry name" value="Skp_dom_sf"/>
</dbReference>
<accession>A0ABS2K101</accession>
<feature type="signal peptide" evidence="3">
    <location>
        <begin position="1"/>
        <end position="25"/>
    </location>
</feature>
<evidence type="ECO:0000256" key="3">
    <source>
        <dbReference type="SAM" id="SignalP"/>
    </source>
</evidence>
<evidence type="ECO:0000313" key="5">
    <source>
        <dbReference type="Proteomes" id="UP001430149"/>
    </source>
</evidence>
<keyword evidence="5" id="KW-1185">Reference proteome</keyword>
<reference evidence="4" key="1">
    <citation type="submission" date="2020-10" db="EMBL/GenBank/DDBJ databases">
        <title>Phylogeny of dyella-like bacteria.</title>
        <authorList>
            <person name="Fu J."/>
        </authorList>
    </citation>
    <scope>NUCLEOTIDE SEQUENCE</scope>
    <source>
        <strain evidence="4">DHOC52</strain>
    </source>
</reference>